<comment type="caution">
    <text evidence="3">The sequence shown here is derived from an EMBL/GenBank/DDBJ whole genome shotgun (WGS) entry which is preliminary data.</text>
</comment>
<evidence type="ECO:0000259" key="2">
    <source>
        <dbReference type="Pfam" id="PF00582"/>
    </source>
</evidence>
<evidence type="ECO:0000256" key="1">
    <source>
        <dbReference type="ARBA" id="ARBA00008791"/>
    </source>
</evidence>
<accession>A0AAE5CD42</accession>
<reference evidence="3 4" key="1">
    <citation type="submission" date="2020-01" db="EMBL/GenBank/DDBJ databases">
        <title>Genomes assembled from Gulf of Kutch pelagic sediment metagenomes.</title>
        <authorList>
            <person name="Chandrashekar M."/>
            <person name="Mahajan M.S."/>
            <person name="Dave K.J."/>
            <person name="Vatsa P."/>
            <person name="Nathani N.M."/>
        </authorList>
    </citation>
    <scope>NUCLEOTIDE SEQUENCE [LARGE SCALE GENOMIC DNA]</scope>
    <source>
        <strain evidence="3">KS3-K002</strain>
    </source>
</reference>
<dbReference type="SUPFAM" id="SSF52402">
    <property type="entry name" value="Adenine nucleotide alpha hydrolases-like"/>
    <property type="match status" value="1"/>
</dbReference>
<comment type="similarity">
    <text evidence="1">Belongs to the universal stress protein A family.</text>
</comment>
<dbReference type="AlphaFoldDB" id="A0AAE5CD42"/>
<protein>
    <submittedName>
        <fullName evidence="3">Universal stress protein</fullName>
    </submittedName>
</protein>
<dbReference type="PRINTS" id="PR01438">
    <property type="entry name" value="UNVRSLSTRESS"/>
</dbReference>
<evidence type="ECO:0000313" key="3">
    <source>
        <dbReference type="EMBL" id="NIR76560.1"/>
    </source>
</evidence>
<evidence type="ECO:0000313" key="4">
    <source>
        <dbReference type="Proteomes" id="UP000702544"/>
    </source>
</evidence>
<dbReference type="EMBL" id="JAACAK010000133">
    <property type="protein sequence ID" value="NIR76560.1"/>
    <property type="molecule type" value="Genomic_DNA"/>
</dbReference>
<organism evidence="3 4">
    <name type="scientific">Candidatus Kutchimonas denitrificans</name>
    <dbReference type="NCBI Taxonomy" id="3056748"/>
    <lineage>
        <taxon>Bacteria</taxon>
        <taxon>Pseudomonadati</taxon>
        <taxon>Gemmatimonadota</taxon>
        <taxon>Gemmatimonadia</taxon>
        <taxon>Candidatus Palauibacterales</taxon>
        <taxon>Candidatus Palauibacteraceae</taxon>
        <taxon>Candidatus Kutchimonas</taxon>
    </lineage>
</organism>
<dbReference type="Proteomes" id="UP000702544">
    <property type="component" value="Unassembled WGS sequence"/>
</dbReference>
<dbReference type="PANTHER" id="PTHR43010">
    <property type="entry name" value="UNIVERSAL STRESS PROTEIN SLR1230"/>
    <property type="match status" value="1"/>
</dbReference>
<proteinExistence type="inferred from homology"/>
<sequence length="178" mass="18994">MADLERILVATDGTESSQDAVVTAAALAGRADGDLHVVTVGNVAIPMAPGEGAGLSPQWLDAFDRLNEQQAQDQAREARAEDASIHVRRGLEESARTRFDELVDKAASSAEIEIDTQARRGTPGPEIVEAAETFDADLLVLGTHGHGFLHRMLLGSISQHVLRHAGRSCLLVPRAEES</sequence>
<dbReference type="PANTHER" id="PTHR43010:SF1">
    <property type="entry name" value="USPA DOMAIN-CONTAINING PROTEIN"/>
    <property type="match status" value="1"/>
</dbReference>
<dbReference type="Pfam" id="PF00582">
    <property type="entry name" value="Usp"/>
    <property type="match status" value="1"/>
</dbReference>
<dbReference type="InterPro" id="IPR006015">
    <property type="entry name" value="Universal_stress_UspA"/>
</dbReference>
<dbReference type="InterPro" id="IPR006016">
    <property type="entry name" value="UspA"/>
</dbReference>
<dbReference type="InterPro" id="IPR014729">
    <property type="entry name" value="Rossmann-like_a/b/a_fold"/>
</dbReference>
<dbReference type="InterPro" id="IPR051688">
    <property type="entry name" value="USP_A"/>
</dbReference>
<feature type="domain" description="UspA" evidence="2">
    <location>
        <begin position="5"/>
        <end position="173"/>
    </location>
</feature>
<name>A0AAE5CD42_9BACT</name>
<gene>
    <name evidence="3" type="ORF">GWO12_15880</name>
</gene>
<dbReference type="CDD" id="cd00293">
    <property type="entry name" value="USP-like"/>
    <property type="match status" value="1"/>
</dbReference>
<dbReference type="Gene3D" id="3.40.50.620">
    <property type="entry name" value="HUPs"/>
    <property type="match status" value="1"/>
</dbReference>